<keyword evidence="3" id="KW-1185">Reference proteome</keyword>
<gene>
    <name evidence="2" type="ORF">RM529_15625</name>
</gene>
<dbReference type="Gene3D" id="3.30.1150.10">
    <property type="match status" value="1"/>
</dbReference>
<comment type="caution">
    <text evidence="2">The sequence shown here is derived from an EMBL/GenBank/DDBJ whole genome shotgun (WGS) entry which is preliminary data.</text>
</comment>
<evidence type="ECO:0000313" key="3">
    <source>
        <dbReference type="Proteomes" id="UP001248819"/>
    </source>
</evidence>
<sequence length="92" mass="10762">MKLVDHRELPGKAYVQFIITESGEVKEVNVRTHNKYLKEEALRIFADLKIERPARKNSENVAIKHVIPISFNTKNFKSYEDFFEKNGKIPSQ</sequence>
<dbReference type="EMBL" id="JAVRHP010000135">
    <property type="protein sequence ID" value="MDT0651585.1"/>
    <property type="molecule type" value="Genomic_DNA"/>
</dbReference>
<dbReference type="SUPFAM" id="SSF74653">
    <property type="entry name" value="TolA/TonB C-terminal domain"/>
    <property type="match status" value="1"/>
</dbReference>
<dbReference type="Pfam" id="PF03544">
    <property type="entry name" value="TonB_C"/>
    <property type="match status" value="1"/>
</dbReference>
<evidence type="ECO:0000259" key="1">
    <source>
        <dbReference type="Pfam" id="PF03544"/>
    </source>
</evidence>
<evidence type="ECO:0000313" key="2">
    <source>
        <dbReference type="EMBL" id="MDT0651585.1"/>
    </source>
</evidence>
<reference evidence="2 3" key="1">
    <citation type="submission" date="2023-09" db="EMBL/GenBank/DDBJ databases">
        <authorList>
            <person name="Rey-Velasco X."/>
        </authorList>
    </citation>
    <scope>NUCLEOTIDE SEQUENCE [LARGE SCALE GENOMIC DNA]</scope>
    <source>
        <strain evidence="2 3">F297</strain>
    </source>
</reference>
<dbReference type="InterPro" id="IPR037682">
    <property type="entry name" value="TonB_C"/>
</dbReference>
<feature type="domain" description="TonB C-terminal" evidence="1">
    <location>
        <begin position="6"/>
        <end position="72"/>
    </location>
</feature>
<proteinExistence type="predicted"/>
<dbReference type="Proteomes" id="UP001248819">
    <property type="component" value="Unassembled WGS sequence"/>
</dbReference>
<protein>
    <submittedName>
        <fullName evidence="2">Energy transducer TonB</fullName>
    </submittedName>
</protein>
<dbReference type="RefSeq" id="WP_311485686.1">
    <property type="nucleotide sequence ID" value="NZ_JAVRHP010000135.1"/>
</dbReference>
<name>A0ABU3CYZ7_9FLAO</name>
<organism evidence="2 3">
    <name type="scientific">Autumnicola edwardsiae</name>
    <dbReference type="NCBI Taxonomy" id="3075594"/>
    <lineage>
        <taxon>Bacteria</taxon>
        <taxon>Pseudomonadati</taxon>
        <taxon>Bacteroidota</taxon>
        <taxon>Flavobacteriia</taxon>
        <taxon>Flavobacteriales</taxon>
        <taxon>Flavobacteriaceae</taxon>
        <taxon>Autumnicola</taxon>
    </lineage>
</organism>
<accession>A0ABU3CYZ7</accession>